<dbReference type="PROSITE" id="PS51318">
    <property type="entry name" value="TAT"/>
    <property type="match status" value="1"/>
</dbReference>
<comment type="caution">
    <text evidence="2">The sequence shown here is derived from an EMBL/GenBank/DDBJ whole genome shotgun (WGS) entry which is preliminary data.</text>
</comment>
<dbReference type="RefSeq" id="WP_099912285.1">
    <property type="nucleotide sequence ID" value="NZ_AWWI01000121.1"/>
</dbReference>
<dbReference type="PIRSF" id="PIRSF028101">
    <property type="entry name" value="UCP028101"/>
    <property type="match status" value="1"/>
</dbReference>
<gene>
    <name evidence="2" type="ORF">P775_18900</name>
</gene>
<dbReference type="InterPro" id="IPR006311">
    <property type="entry name" value="TAT_signal"/>
</dbReference>
<name>A0A2G8RB21_9RHOB</name>
<protein>
    <recommendedName>
        <fullName evidence="4">Twin-arginine translocation pathway signal</fullName>
    </recommendedName>
</protein>
<evidence type="ECO:0000313" key="3">
    <source>
        <dbReference type="Proteomes" id="UP000231259"/>
    </source>
</evidence>
<evidence type="ECO:0000313" key="2">
    <source>
        <dbReference type="EMBL" id="PIL18641.1"/>
    </source>
</evidence>
<organism evidence="2 3">
    <name type="scientific">Puniceibacterium antarcticum</name>
    <dbReference type="NCBI Taxonomy" id="1206336"/>
    <lineage>
        <taxon>Bacteria</taxon>
        <taxon>Pseudomonadati</taxon>
        <taxon>Pseudomonadota</taxon>
        <taxon>Alphaproteobacteria</taxon>
        <taxon>Rhodobacterales</taxon>
        <taxon>Paracoccaceae</taxon>
        <taxon>Puniceibacterium</taxon>
    </lineage>
</organism>
<reference evidence="2 3" key="1">
    <citation type="submission" date="2013-09" db="EMBL/GenBank/DDBJ databases">
        <title>Genome sequencing of Phaeobacter antarcticus sp. nov. SM1211.</title>
        <authorList>
            <person name="Zhang X.-Y."/>
            <person name="Liu C."/>
            <person name="Chen X.-L."/>
            <person name="Xie B.-B."/>
            <person name="Qin Q.-L."/>
            <person name="Rong J.-C."/>
            <person name="Zhang Y.-Z."/>
        </authorList>
    </citation>
    <scope>NUCLEOTIDE SEQUENCE [LARGE SCALE GENOMIC DNA]</scope>
    <source>
        <strain evidence="2 3">SM1211</strain>
    </source>
</reference>
<dbReference type="InterPro" id="IPR008311">
    <property type="entry name" value="UCP028101"/>
</dbReference>
<feature type="signal peptide" evidence="1">
    <location>
        <begin position="1"/>
        <end position="23"/>
    </location>
</feature>
<dbReference type="OrthoDB" id="5624218at2"/>
<dbReference type="SUPFAM" id="SSF50969">
    <property type="entry name" value="YVTN repeat-like/Quinoprotein amine dehydrogenase"/>
    <property type="match status" value="1"/>
</dbReference>
<sequence length="359" mass="37704">MATRRTFLTSLLAASALPTLTWADAGNPRYLAAAREPDGSYALFGLGTSGQDTFRVPLPARGHAAAGHPHKPLAVAFARRPGTYALVIDCADGHVLHELSLPEGRRFNGHGAFSAAGDVLYTSEIDAASGQGVIGLWDATRAYRRTGEWASQGIGPHEIARLPGSDDLVIANGGIRTALDDERTKLNLDTMMPNLSYFSASGELLEQITLAPELHQNSIRHLALQSDGLVAFAMQTQEAGDVFTPLLGLHRRGSAPILASAPEPQQMRMQGYAGSIAFSGNGAQVALTSPHGGVLSVFDSNGTFQEMISRADVSGVGPAQSGFMTTDGLGGLCSVADGALSRLNTAPRAWDNHLVTLPV</sequence>
<keyword evidence="3" id="KW-1185">Reference proteome</keyword>
<dbReference type="Pfam" id="PF07433">
    <property type="entry name" value="DUF1513"/>
    <property type="match status" value="1"/>
</dbReference>
<feature type="chain" id="PRO_5013822616" description="Twin-arginine translocation pathway signal" evidence="1">
    <location>
        <begin position="24"/>
        <end position="359"/>
    </location>
</feature>
<accession>A0A2G8RB21</accession>
<evidence type="ECO:0000256" key="1">
    <source>
        <dbReference type="SAM" id="SignalP"/>
    </source>
</evidence>
<evidence type="ECO:0008006" key="4">
    <source>
        <dbReference type="Google" id="ProtNLM"/>
    </source>
</evidence>
<keyword evidence="1" id="KW-0732">Signal</keyword>
<proteinExistence type="predicted"/>
<dbReference type="Proteomes" id="UP000231259">
    <property type="component" value="Unassembled WGS sequence"/>
</dbReference>
<dbReference type="AlphaFoldDB" id="A0A2G8RB21"/>
<dbReference type="InterPro" id="IPR011044">
    <property type="entry name" value="Quino_amine_DH_bsu"/>
</dbReference>
<dbReference type="EMBL" id="AWWI01000121">
    <property type="protein sequence ID" value="PIL18641.1"/>
    <property type="molecule type" value="Genomic_DNA"/>
</dbReference>